<dbReference type="EMBL" id="CP117416">
    <property type="protein sequence ID" value="WCT53789.1"/>
    <property type="molecule type" value="Genomic_DNA"/>
</dbReference>
<organism evidence="1 2">
    <name type="scientific">Paenibacillus kyungheensis</name>
    <dbReference type="NCBI Taxonomy" id="1452732"/>
    <lineage>
        <taxon>Bacteria</taxon>
        <taxon>Bacillati</taxon>
        <taxon>Bacillota</taxon>
        <taxon>Bacilli</taxon>
        <taxon>Bacillales</taxon>
        <taxon>Paenibacillaceae</taxon>
        <taxon>Paenibacillus</taxon>
    </lineage>
</organism>
<dbReference type="RefSeq" id="WP_273612351.1">
    <property type="nucleotide sequence ID" value="NZ_CP117416.1"/>
</dbReference>
<proteinExistence type="predicted"/>
<accession>A0AAX3LWF6</accession>
<evidence type="ECO:0000313" key="1">
    <source>
        <dbReference type="EMBL" id="WCT53789.1"/>
    </source>
</evidence>
<sequence>MLWVSSICLFSIIIGCNSEGKIKQIKLDSSTSIAKYQNVSVDNSTTFPKTELSDSIAVDFVVNEQSIRAEQKTDKGTLLMVSNGREEKGHLLVSSIWGQEGDYTFQSNYSVVYRQEEKEKVLLVLPAFQYVQPTQKKLTFKHISFHSADIYILTPQYQTGYGAESYLFTIDKQSGDAFHLEINKNGIVSKSLIYSDTTSIPAVEKETLVIHPSVRAGTSEQDAKDMHYRLDLKNKQLIAE</sequence>
<evidence type="ECO:0000313" key="2">
    <source>
        <dbReference type="Proteomes" id="UP001220509"/>
    </source>
</evidence>
<keyword evidence="2" id="KW-1185">Reference proteome</keyword>
<protein>
    <recommendedName>
        <fullName evidence="3">Intracellular proteinase inhibitor BsuPI domain-containing protein</fullName>
    </recommendedName>
</protein>
<dbReference type="KEGG" id="pka:PQ456_11240"/>
<evidence type="ECO:0008006" key="3">
    <source>
        <dbReference type="Google" id="ProtNLM"/>
    </source>
</evidence>
<name>A0AAX3LWF6_9BACL</name>
<gene>
    <name evidence="1" type="ORF">PQ456_11240</name>
</gene>
<dbReference type="Proteomes" id="UP001220509">
    <property type="component" value="Chromosome"/>
</dbReference>
<dbReference type="AlphaFoldDB" id="A0AAX3LWF6"/>
<reference evidence="1 2" key="1">
    <citation type="submission" date="2023-02" db="EMBL/GenBank/DDBJ databases">
        <title>Genome sequence of Paenibacillus kyungheensis KACC 18744.</title>
        <authorList>
            <person name="Kim S."/>
            <person name="Heo J."/>
            <person name="Kwon S.-W."/>
        </authorList>
    </citation>
    <scope>NUCLEOTIDE SEQUENCE [LARGE SCALE GENOMIC DNA]</scope>
    <source>
        <strain evidence="1 2">KACC 18744</strain>
    </source>
</reference>